<keyword evidence="5" id="KW-0732">Signal</keyword>
<protein>
    <submittedName>
        <fullName evidence="7">OmpA family protein</fullName>
    </submittedName>
</protein>
<evidence type="ECO:0000313" key="8">
    <source>
        <dbReference type="Proteomes" id="UP001319080"/>
    </source>
</evidence>
<dbReference type="InterPro" id="IPR036737">
    <property type="entry name" value="OmpA-like_sf"/>
</dbReference>
<evidence type="ECO:0000259" key="6">
    <source>
        <dbReference type="PROSITE" id="PS51123"/>
    </source>
</evidence>
<reference evidence="7 8" key="1">
    <citation type="submission" date="2021-05" db="EMBL/GenBank/DDBJ databases">
        <title>A Polyphasic approach of four new species of the genus Ohtaekwangia: Ohtaekwangia histidinii sp. nov., Ohtaekwangia cretensis sp. nov., Ohtaekwangia indiensis sp. nov., Ohtaekwangia reichenbachii sp. nov. from diverse environment.</title>
        <authorList>
            <person name="Octaviana S."/>
        </authorList>
    </citation>
    <scope>NUCLEOTIDE SEQUENCE [LARGE SCALE GENOMIC DNA]</scope>
    <source>
        <strain evidence="7 8">PWU5</strain>
    </source>
</reference>
<keyword evidence="8" id="KW-1185">Reference proteome</keyword>
<evidence type="ECO:0000256" key="3">
    <source>
        <dbReference type="ARBA" id="ARBA00023237"/>
    </source>
</evidence>
<gene>
    <name evidence="7" type="ORF">KK062_20760</name>
</gene>
<dbReference type="PANTHER" id="PTHR30329:SF21">
    <property type="entry name" value="LIPOPROTEIN YIAD-RELATED"/>
    <property type="match status" value="1"/>
</dbReference>
<dbReference type="GO" id="GO:0009279">
    <property type="term" value="C:cell outer membrane"/>
    <property type="evidence" value="ECO:0007669"/>
    <property type="project" value="UniProtKB-SubCell"/>
</dbReference>
<dbReference type="AlphaFoldDB" id="A0AAP2GVL3"/>
<feature type="domain" description="OmpA-like" evidence="6">
    <location>
        <begin position="139"/>
        <end position="256"/>
    </location>
</feature>
<evidence type="ECO:0000256" key="4">
    <source>
        <dbReference type="PROSITE-ProRule" id="PRU00473"/>
    </source>
</evidence>
<proteinExistence type="predicted"/>
<dbReference type="InterPro" id="IPR006664">
    <property type="entry name" value="OMP_bac"/>
</dbReference>
<evidence type="ECO:0000256" key="1">
    <source>
        <dbReference type="ARBA" id="ARBA00004442"/>
    </source>
</evidence>
<dbReference type="PANTHER" id="PTHR30329">
    <property type="entry name" value="STATOR ELEMENT OF FLAGELLAR MOTOR COMPLEX"/>
    <property type="match status" value="1"/>
</dbReference>
<name>A0AAP2GVL3_9BACT</name>
<feature type="chain" id="PRO_5043043749" evidence="5">
    <location>
        <begin position="19"/>
        <end position="262"/>
    </location>
</feature>
<dbReference type="RefSeq" id="WP_254086261.1">
    <property type="nucleotide sequence ID" value="NZ_JAHESE010000025.1"/>
</dbReference>
<evidence type="ECO:0000256" key="2">
    <source>
        <dbReference type="ARBA" id="ARBA00023136"/>
    </source>
</evidence>
<evidence type="ECO:0000256" key="5">
    <source>
        <dbReference type="SAM" id="SignalP"/>
    </source>
</evidence>
<keyword evidence="3" id="KW-0998">Cell outer membrane</keyword>
<dbReference type="Pfam" id="PF00691">
    <property type="entry name" value="OmpA"/>
    <property type="match status" value="1"/>
</dbReference>
<dbReference type="InterPro" id="IPR006665">
    <property type="entry name" value="OmpA-like"/>
</dbReference>
<dbReference type="PRINTS" id="PR01021">
    <property type="entry name" value="OMPADOMAIN"/>
</dbReference>
<sequence length="262" mass="29046">MKALLLSFLLFGFFYVNSQDIGPPKNVGREYGNPKMPLMVSHLAGANKERLKRANKNARHSIFGKVLCFRKLCRIQSGHSASLRPISFKKFKKKVARNAKKGLYKKIQSDSSYKGKPALREARPVVMDTVSAEPAPAIKADSLIVLGAELLFETNKSTLRSEHFATLKPIVDYLVLHPARAVKISGHTDNTGNEGHNLTLSKRRAEVVAEYLIRNGVESNRVETFGMGSAKPLAVNTSDEGRKKNRRVELLISDGRGGSFDR</sequence>
<feature type="signal peptide" evidence="5">
    <location>
        <begin position="1"/>
        <end position="18"/>
    </location>
</feature>
<comment type="caution">
    <text evidence="7">The sequence shown here is derived from an EMBL/GenBank/DDBJ whole genome shotgun (WGS) entry which is preliminary data.</text>
</comment>
<keyword evidence="2 4" id="KW-0472">Membrane</keyword>
<dbReference type="PROSITE" id="PS51123">
    <property type="entry name" value="OMPA_2"/>
    <property type="match status" value="1"/>
</dbReference>
<dbReference type="EMBL" id="JAHESE010000025">
    <property type="protein sequence ID" value="MBT1710685.1"/>
    <property type="molecule type" value="Genomic_DNA"/>
</dbReference>
<dbReference type="Gene3D" id="3.30.1330.60">
    <property type="entry name" value="OmpA-like domain"/>
    <property type="match status" value="1"/>
</dbReference>
<dbReference type="SUPFAM" id="SSF103088">
    <property type="entry name" value="OmpA-like"/>
    <property type="match status" value="1"/>
</dbReference>
<comment type="subcellular location">
    <subcellularLocation>
        <location evidence="1">Cell outer membrane</location>
    </subcellularLocation>
</comment>
<dbReference type="CDD" id="cd07185">
    <property type="entry name" value="OmpA_C-like"/>
    <property type="match status" value="1"/>
</dbReference>
<accession>A0AAP2GVL3</accession>
<evidence type="ECO:0000313" key="7">
    <source>
        <dbReference type="EMBL" id="MBT1710685.1"/>
    </source>
</evidence>
<dbReference type="Proteomes" id="UP001319080">
    <property type="component" value="Unassembled WGS sequence"/>
</dbReference>
<organism evidence="7 8">
    <name type="scientific">Dawidia cretensis</name>
    <dbReference type="NCBI Taxonomy" id="2782350"/>
    <lineage>
        <taxon>Bacteria</taxon>
        <taxon>Pseudomonadati</taxon>
        <taxon>Bacteroidota</taxon>
        <taxon>Cytophagia</taxon>
        <taxon>Cytophagales</taxon>
        <taxon>Chryseotaleaceae</taxon>
        <taxon>Dawidia</taxon>
    </lineage>
</organism>
<dbReference type="InterPro" id="IPR050330">
    <property type="entry name" value="Bact_OuterMem_StrucFunc"/>
</dbReference>